<name>A0A2Z5G341_9BACT</name>
<keyword evidence="3" id="KW-1185">Reference proteome</keyword>
<dbReference type="KEGG" id="abas:ACPOL_4243"/>
<reference evidence="2 3" key="1">
    <citation type="journal article" date="2018" name="Front. Microbiol.">
        <title>Hydrolytic Capabilities as a Key to Environmental Success: Chitinolytic and Cellulolytic Acidobacteria From Acidic Sub-arctic Soils and Boreal Peatlands.</title>
        <authorList>
            <person name="Belova S.E."/>
            <person name="Ravin N.V."/>
            <person name="Pankratov T.A."/>
            <person name="Rakitin A.L."/>
            <person name="Ivanova A.A."/>
            <person name="Beletsky A.V."/>
            <person name="Mardanov A.V."/>
            <person name="Sinninghe Damste J.S."/>
            <person name="Dedysh S.N."/>
        </authorList>
    </citation>
    <scope>NUCLEOTIDE SEQUENCE [LARGE SCALE GENOMIC DNA]</scope>
    <source>
        <strain evidence="2 3">SBC82</strain>
    </source>
</reference>
<organism evidence="2 3">
    <name type="scientific">Acidisarcina polymorpha</name>
    <dbReference type="NCBI Taxonomy" id="2211140"/>
    <lineage>
        <taxon>Bacteria</taxon>
        <taxon>Pseudomonadati</taxon>
        <taxon>Acidobacteriota</taxon>
        <taxon>Terriglobia</taxon>
        <taxon>Terriglobales</taxon>
        <taxon>Acidobacteriaceae</taxon>
        <taxon>Acidisarcina</taxon>
    </lineage>
</organism>
<evidence type="ECO:0000256" key="1">
    <source>
        <dbReference type="SAM" id="MobiDB-lite"/>
    </source>
</evidence>
<dbReference type="Proteomes" id="UP000253606">
    <property type="component" value="Chromosome"/>
</dbReference>
<proteinExistence type="predicted"/>
<gene>
    <name evidence="2" type="ORF">ACPOL_4243</name>
</gene>
<accession>A0A2Z5G341</accession>
<evidence type="ECO:0000313" key="2">
    <source>
        <dbReference type="EMBL" id="AXC13518.1"/>
    </source>
</evidence>
<sequence length="64" mass="6746">MALEELWARAALLTTKVVVTSGSVAQADAGHSLRSALIGLMERHGTRNESGDGNSCRQGEYSKG</sequence>
<protein>
    <submittedName>
        <fullName evidence="2">Uncharacterized protein</fullName>
    </submittedName>
</protein>
<feature type="region of interest" description="Disordered" evidence="1">
    <location>
        <begin position="44"/>
        <end position="64"/>
    </location>
</feature>
<dbReference type="EMBL" id="CP030840">
    <property type="protein sequence ID" value="AXC13518.1"/>
    <property type="molecule type" value="Genomic_DNA"/>
</dbReference>
<evidence type="ECO:0000313" key="3">
    <source>
        <dbReference type="Proteomes" id="UP000253606"/>
    </source>
</evidence>
<dbReference type="AlphaFoldDB" id="A0A2Z5G341"/>